<dbReference type="CDD" id="cd02440">
    <property type="entry name" value="AdoMet_MTases"/>
    <property type="match status" value="1"/>
</dbReference>
<dbReference type="SUPFAM" id="SSF53335">
    <property type="entry name" value="S-adenosyl-L-methionine-dependent methyltransferases"/>
    <property type="match status" value="1"/>
</dbReference>
<dbReference type="InterPro" id="IPR041698">
    <property type="entry name" value="Methyltransf_25"/>
</dbReference>
<keyword evidence="2" id="KW-0808">Transferase</keyword>
<evidence type="ECO:0000256" key="2">
    <source>
        <dbReference type="ARBA" id="ARBA00022679"/>
    </source>
</evidence>
<keyword evidence="3" id="KW-0949">S-adenosyl-L-methionine</keyword>
<dbReference type="PANTHER" id="PTHR35897">
    <property type="entry name" value="METHYLTRANSFERASE AUSD"/>
    <property type="match status" value="1"/>
</dbReference>
<comment type="similarity">
    <text evidence="4">Belongs to the class I-like SAM-binding methyltransferase superfamily.</text>
</comment>
<dbReference type="RefSeq" id="XP_033661863.1">
    <property type="nucleotide sequence ID" value="XM_033809100.1"/>
</dbReference>
<dbReference type="OrthoDB" id="2094832at2759"/>
<dbReference type="EMBL" id="ML993622">
    <property type="protein sequence ID" value="KAF2160974.1"/>
    <property type="molecule type" value="Genomic_DNA"/>
</dbReference>
<name>A0A6A6C1N9_ZASCE</name>
<dbReference type="InterPro" id="IPR029063">
    <property type="entry name" value="SAM-dependent_MTases_sf"/>
</dbReference>
<evidence type="ECO:0000256" key="1">
    <source>
        <dbReference type="ARBA" id="ARBA00005179"/>
    </source>
</evidence>
<dbReference type="GeneID" id="54562372"/>
<reference evidence="6" key="1">
    <citation type="journal article" date="2020" name="Stud. Mycol.">
        <title>101 Dothideomycetes genomes: a test case for predicting lifestyles and emergence of pathogens.</title>
        <authorList>
            <person name="Haridas S."/>
            <person name="Albert R."/>
            <person name="Binder M."/>
            <person name="Bloem J."/>
            <person name="Labutti K."/>
            <person name="Salamov A."/>
            <person name="Andreopoulos B."/>
            <person name="Baker S."/>
            <person name="Barry K."/>
            <person name="Bills G."/>
            <person name="Bluhm B."/>
            <person name="Cannon C."/>
            <person name="Castanera R."/>
            <person name="Culley D."/>
            <person name="Daum C."/>
            <person name="Ezra D."/>
            <person name="Gonzalez J."/>
            <person name="Henrissat B."/>
            <person name="Kuo A."/>
            <person name="Liang C."/>
            <person name="Lipzen A."/>
            <person name="Lutzoni F."/>
            <person name="Magnuson J."/>
            <person name="Mondo S."/>
            <person name="Nolan M."/>
            <person name="Ohm R."/>
            <person name="Pangilinan J."/>
            <person name="Park H.-J."/>
            <person name="Ramirez L."/>
            <person name="Alfaro M."/>
            <person name="Sun H."/>
            <person name="Tritt A."/>
            <person name="Yoshinaga Y."/>
            <person name="Zwiers L.-H."/>
            <person name="Turgeon B."/>
            <person name="Goodwin S."/>
            <person name="Spatafora J."/>
            <person name="Crous P."/>
            <person name="Grigoriev I."/>
        </authorList>
    </citation>
    <scope>NUCLEOTIDE SEQUENCE</scope>
    <source>
        <strain evidence="6">ATCC 36951</strain>
    </source>
</reference>
<feature type="domain" description="Methyltransferase" evidence="5">
    <location>
        <begin position="86"/>
        <end position="185"/>
    </location>
</feature>
<dbReference type="PANTHER" id="PTHR35897:SF1">
    <property type="entry name" value="METHYLTRANSFERASE AUSD"/>
    <property type="match status" value="1"/>
</dbReference>
<comment type="pathway">
    <text evidence="1">Secondary metabolite biosynthesis.</text>
</comment>
<proteinExistence type="inferred from homology"/>
<dbReference type="AlphaFoldDB" id="A0A6A6C1N9"/>
<dbReference type="Proteomes" id="UP000799537">
    <property type="component" value="Unassembled WGS sequence"/>
</dbReference>
<dbReference type="GO" id="GO:0016740">
    <property type="term" value="F:transferase activity"/>
    <property type="evidence" value="ECO:0007669"/>
    <property type="project" value="UniProtKB-KW"/>
</dbReference>
<protein>
    <recommendedName>
        <fullName evidence="5">Methyltransferase domain-containing protein</fullName>
    </recommendedName>
</protein>
<organism evidence="6 7">
    <name type="scientific">Zasmidium cellare ATCC 36951</name>
    <dbReference type="NCBI Taxonomy" id="1080233"/>
    <lineage>
        <taxon>Eukaryota</taxon>
        <taxon>Fungi</taxon>
        <taxon>Dikarya</taxon>
        <taxon>Ascomycota</taxon>
        <taxon>Pezizomycotina</taxon>
        <taxon>Dothideomycetes</taxon>
        <taxon>Dothideomycetidae</taxon>
        <taxon>Mycosphaerellales</taxon>
        <taxon>Mycosphaerellaceae</taxon>
        <taxon>Zasmidium</taxon>
    </lineage>
</organism>
<dbReference type="Gene3D" id="3.40.50.150">
    <property type="entry name" value="Vaccinia Virus protein VP39"/>
    <property type="match status" value="1"/>
</dbReference>
<dbReference type="Pfam" id="PF13649">
    <property type="entry name" value="Methyltransf_25"/>
    <property type="match status" value="1"/>
</dbReference>
<gene>
    <name evidence="6" type="ORF">M409DRAFT_28580</name>
</gene>
<accession>A0A6A6C1N9</accession>
<keyword evidence="7" id="KW-1185">Reference proteome</keyword>
<dbReference type="InterPro" id="IPR051654">
    <property type="entry name" value="Meroterpenoid_MTases"/>
</dbReference>
<sequence length="268" mass="29979">MNAISKSSADYSPDAPEIPELIKAILTEYSGIPEDEIVQHVQEVRDKGWKVFQYPCLGVYSFLNLRIVDAPQYQDVLQHVKNGATILDLGCCFGQMIRKLVFDGAPGENVTGSELEPTFVDLGYELFRDKQNLNAAFKTGDFFGADVGGLKGMSFDYIFAASFFHIFTWEEQVEAMSRAVGLLKQKPGSMIFGWQTGSKTPRLRPHDAARSGEMYSHNEQSLEKLVSEVAEKTGVELSTKVDVVGRATSADSQDDDEWRYMRFSITRC</sequence>
<evidence type="ECO:0000313" key="6">
    <source>
        <dbReference type="EMBL" id="KAF2160974.1"/>
    </source>
</evidence>
<evidence type="ECO:0000259" key="5">
    <source>
        <dbReference type="Pfam" id="PF13649"/>
    </source>
</evidence>
<evidence type="ECO:0000256" key="3">
    <source>
        <dbReference type="ARBA" id="ARBA00022691"/>
    </source>
</evidence>
<evidence type="ECO:0000256" key="4">
    <source>
        <dbReference type="ARBA" id="ARBA00038314"/>
    </source>
</evidence>
<evidence type="ECO:0000313" key="7">
    <source>
        <dbReference type="Proteomes" id="UP000799537"/>
    </source>
</evidence>